<dbReference type="eggNOG" id="COG1846">
    <property type="taxonomic scope" value="Bacteria"/>
</dbReference>
<dbReference type="PANTHER" id="PTHR33164">
    <property type="entry name" value="TRANSCRIPTIONAL REGULATOR, MARR FAMILY"/>
    <property type="match status" value="1"/>
</dbReference>
<dbReference type="InterPro" id="IPR019885">
    <property type="entry name" value="Tscrpt_reg_HTH_AsnC-type_CS"/>
</dbReference>
<evidence type="ECO:0000313" key="2">
    <source>
        <dbReference type="Proteomes" id="UP000030300"/>
    </source>
</evidence>
<dbReference type="InterPro" id="IPR000835">
    <property type="entry name" value="HTH_MarR-typ"/>
</dbReference>
<dbReference type="PANTHER" id="PTHR33164:SF104">
    <property type="entry name" value="TRANSCRIPTIONAL REGULATORY PROTEIN"/>
    <property type="match status" value="1"/>
</dbReference>
<protein>
    <submittedName>
        <fullName evidence="1">Transcriptional regulator, MarR family</fullName>
    </submittedName>
</protein>
<accession>A0A0A1DK52</accession>
<dbReference type="SMART" id="SM00347">
    <property type="entry name" value="HTH_MARR"/>
    <property type="match status" value="1"/>
</dbReference>
<reference evidence="1 2" key="1">
    <citation type="journal article" date="2015" name="Genome Announc.">
        <title>Complete Genome Sequence of Steroid-Transforming Nocardioides simplex VKM Ac-2033D.</title>
        <authorList>
            <person name="Shtratnikova V.Y."/>
            <person name="Schelkunov M.I."/>
            <person name="Pekov Y.A."/>
            <person name="Fokina V.V."/>
            <person name="Logacheva M.D."/>
            <person name="Sokolov S.L."/>
            <person name="Bragin E.Y."/>
            <person name="Ashapkin V.V."/>
            <person name="Donova M.V."/>
        </authorList>
    </citation>
    <scope>NUCLEOTIDE SEQUENCE [LARGE SCALE GENOMIC DNA]</scope>
    <source>
        <strain evidence="1 2">VKM Ac-2033D</strain>
    </source>
</reference>
<dbReference type="InterPro" id="IPR036390">
    <property type="entry name" value="WH_DNA-bd_sf"/>
</dbReference>
<dbReference type="GeneID" id="96607634"/>
<dbReference type="OrthoDB" id="8635520at2"/>
<dbReference type="RefSeq" id="WP_038676070.1">
    <property type="nucleotide sequence ID" value="NZ_BJMC01000025.1"/>
</dbReference>
<organism evidence="1 2">
    <name type="scientific">Nocardioides simplex</name>
    <name type="common">Arthrobacter simplex</name>
    <dbReference type="NCBI Taxonomy" id="2045"/>
    <lineage>
        <taxon>Bacteria</taxon>
        <taxon>Bacillati</taxon>
        <taxon>Actinomycetota</taxon>
        <taxon>Actinomycetes</taxon>
        <taxon>Propionibacteriales</taxon>
        <taxon>Nocardioidaceae</taxon>
        <taxon>Pimelobacter</taxon>
    </lineage>
</organism>
<dbReference type="Gene3D" id="1.10.10.10">
    <property type="entry name" value="Winged helix-like DNA-binding domain superfamily/Winged helix DNA-binding domain"/>
    <property type="match status" value="1"/>
</dbReference>
<gene>
    <name evidence="1" type="ORF">KR76_01310</name>
</gene>
<dbReference type="InterPro" id="IPR036388">
    <property type="entry name" value="WH-like_DNA-bd_sf"/>
</dbReference>
<dbReference type="PRINTS" id="PR00598">
    <property type="entry name" value="HTHMARR"/>
</dbReference>
<dbReference type="PROSITE" id="PS50995">
    <property type="entry name" value="HTH_MARR_2"/>
    <property type="match status" value="1"/>
</dbReference>
<proteinExistence type="predicted"/>
<dbReference type="EMBL" id="CP009896">
    <property type="protein sequence ID" value="AIY15745.1"/>
    <property type="molecule type" value="Genomic_DNA"/>
</dbReference>
<dbReference type="GO" id="GO:0006950">
    <property type="term" value="P:response to stress"/>
    <property type="evidence" value="ECO:0007669"/>
    <property type="project" value="TreeGrafter"/>
</dbReference>
<dbReference type="AlphaFoldDB" id="A0A0A1DK52"/>
<dbReference type="SUPFAM" id="SSF46785">
    <property type="entry name" value="Winged helix' DNA-binding domain"/>
    <property type="match status" value="1"/>
</dbReference>
<dbReference type="Proteomes" id="UP000030300">
    <property type="component" value="Chromosome"/>
</dbReference>
<dbReference type="GO" id="GO:0003700">
    <property type="term" value="F:DNA-binding transcription factor activity"/>
    <property type="evidence" value="ECO:0007669"/>
    <property type="project" value="InterPro"/>
</dbReference>
<sequence>MAEDWTDRHVARWRDHWLDIGFDEDVEGVFTRIGRLARHLRDAKAAALAEVGLTDFEYDTLHALMIRDTPGSASPTELAAEVGVSGAGMTGRLDGLERAGWIRRIPSVDDRRRVIVEVTRQGLAIWRRAMDIRGEAEHALAAALTERELATVNRLLRKMTLRSEAEDGGSPGAS</sequence>
<dbReference type="STRING" id="2045.KR76_01310"/>
<dbReference type="HOGENOM" id="CLU_083287_27_5_11"/>
<name>A0A0A1DK52_NOCSI</name>
<dbReference type="PROSITE" id="PS00519">
    <property type="entry name" value="HTH_ASNC_1"/>
    <property type="match status" value="1"/>
</dbReference>
<dbReference type="KEGG" id="psim:KR76_01310"/>
<evidence type="ECO:0000313" key="1">
    <source>
        <dbReference type="EMBL" id="AIY15745.1"/>
    </source>
</evidence>
<keyword evidence="2" id="KW-1185">Reference proteome</keyword>
<dbReference type="Pfam" id="PF12802">
    <property type="entry name" value="MarR_2"/>
    <property type="match status" value="1"/>
</dbReference>
<dbReference type="InterPro" id="IPR039422">
    <property type="entry name" value="MarR/SlyA-like"/>
</dbReference>